<evidence type="ECO:0000256" key="1">
    <source>
        <dbReference type="ARBA" id="ARBA00001966"/>
    </source>
</evidence>
<keyword evidence="7" id="KW-0547">Nucleotide-binding</keyword>
<comment type="cofactor">
    <cofactor evidence="1">
        <name>[4Fe-4S] cluster</name>
        <dbReference type="ChEBI" id="CHEBI:49883"/>
    </cofactor>
</comment>
<keyword evidence="11" id="KW-0067">ATP-binding</keyword>
<dbReference type="AlphaFoldDB" id="A0A1L8RBP9"/>
<organism evidence="18 19">
    <name type="scientific">Enterococcus canis</name>
    <dbReference type="NCBI Taxonomy" id="214095"/>
    <lineage>
        <taxon>Bacteria</taxon>
        <taxon>Bacillati</taxon>
        <taxon>Bacillota</taxon>
        <taxon>Bacilli</taxon>
        <taxon>Lactobacillales</taxon>
        <taxon>Enterococcaceae</taxon>
        <taxon>Enterococcus</taxon>
    </lineage>
</organism>
<dbReference type="RefSeq" id="WP_067392755.1">
    <property type="nucleotide sequence ID" value="NZ_JXKH01000015.1"/>
</dbReference>
<dbReference type="GO" id="GO:0046872">
    <property type="term" value="F:metal ion binding"/>
    <property type="evidence" value="ECO:0007669"/>
    <property type="project" value="UniProtKB-KW"/>
</dbReference>
<keyword evidence="8 16" id="KW-0378">Hydrolase</keyword>
<dbReference type="InterPro" id="IPR011604">
    <property type="entry name" value="PDDEXK-like_dom_sf"/>
</dbReference>
<dbReference type="PANTHER" id="PTHR36531">
    <property type="entry name" value="CRISPR-ASSOCIATED EXONUCLEASE CAS4"/>
    <property type="match status" value="1"/>
</dbReference>
<dbReference type="STRING" id="214095.RU97_GL000666"/>
<keyword evidence="5 16" id="KW-0540">Nuclease</keyword>
<dbReference type="GO" id="GO:0051607">
    <property type="term" value="P:defense response to virus"/>
    <property type="evidence" value="ECO:0007669"/>
    <property type="project" value="UniProtKB-KW"/>
</dbReference>
<dbReference type="GO" id="GO:0004386">
    <property type="term" value="F:helicase activity"/>
    <property type="evidence" value="ECO:0007669"/>
    <property type="project" value="UniProtKB-KW"/>
</dbReference>
<proteinExistence type="inferred from homology"/>
<evidence type="ECO:0000256" key="13">
    <source>
        <dbReference type="ARBA" id="ARBA00023014"/>
    </source>
</evidence>
<accession>A0A1L8RBP9</accession>
<dbReference type="GO" id="GO:0051536">
    <property type="term" value="F:iron-sulfur cluster binding"/>
    <property type="evidence" value="ECO:0007669"/>
    <property type="project" value="UniProtKB-KW"/>
</dbReference>
<evidence type="ECO:0000313" key="18">
    <source>
        <dbReference type="EMBL" id="OJG17163.1"/>
    </source>
</evidence>
<keyword evidence="15 16" id="KW-0464">Manganese</keyword>
<name>A0A1L8RBP9_9ENTE</name>
<dbReference type="InterPro" id="IPR022765">
    <property type="entry name" value="Dna2/Cas4_DUF83"/>
</dbReference>
<sequence length="218" mass="25898">MMYQEDDFLMISGIQHFVFCKRQWALIHIEQQWAENMLTVEGSHLHEKADQPFIREKRNDRLIVRALPVHSRELGISGICDVVEFIRDEKGVFIPKYQDKFRVNPVEYKRGKKKIDLSDELQVTAQAFCLNEMLAADITVGELFYFETRNRLSIDIDTHKVAMLRDITREMHTYWEKRWTPIVKITKKCERCSLKDLCLPVLSKKESVETYMKRRLAE</sequence>
<evidence type="ECO:0000256" key="2">
    <source>
        <dbReference type="ARBA" id="ARBA00009189"/>
    </source>
</evidence>
<evidence type="ECO:0000256" key="11">
    <source>
        <dbReference type="ARBA" id="ARBA00022840"/>
    </source>
</evidence>
<evidence type="ECO:0000256" key="15">
    <source>
        <dbReference type="ARBA" id="ARBA00023211"/>
    </source>
</evidence>
<dbReference type="PANTHER" id="PTHR36531:SF6">
    <property type="entry name" value="DNA REPLICATION ATP-DEPENDENT HELICASE_NUCLEASE DNA2"/>
    <property type="match status" value="1"/>
</dbReference>
<dbReference type="EMBL" id="JXKH01000015">
    <property type="protein sequence ID" value="OJG17163.1"/>
    <property type="molecule type" value="Genomic_DNA"/>
</dbReference>
<comment type="cofactor">
    <cofactor evidence="16">
        <name>iron-sulfur cluster</name>
        <dbReference type="ChEBI" id="CHEBI:30408"/>
    </cofactor>
</comment>
<evidence type="ECO:0000256" key="9">
    <source>
        <dbReference type="ARBA" id="ARBA00022806"/>
    </source>
</evidence>
<protein>
    <recommendedName>
        <fullName evidence="4 16">CRISPR-associated exonuclease Cas4</fullName>
        <ecNumber evidence="3 16">3.1.12.1</ecNumber>
    </recommendedName>
</protein>
<keyword evidence="19" id="KW-1185">Reference proteome</keyword>
<dbReference type="GO" id="GO:0005524">
    <property type="term" value="F:ATP binding"/>
    <property type="evidence" value="ECO:0007669"/>
    <property type="project" value="UniProtKB-KW"/>
</dbReference>
<evidence type="ECO:0000256" key="6">
    <source>
        <dbReference type="ARBA" id="ARBA00022723"/>
    </source>
</evidence>
<feature type="domain" description="DUF83" evidence="17">
    <location>
        <begin position="12"/>
        <end position="199"/>
    </location>
</feature>
<dbReference type="GO" id="GO:0004527">
    <property type="term" value="F:exonuclease activity"/>
    <property type="evidence" value="ECO:0007669"/>
    <property type="project" value="UniProtKB-KW"/>
</dbReference>
<dbReference type="InterPro" id="IPR051827">
    <property type="entry name" value="Cas4_exonuclease"/>
</dbReference>
<keyword evidence="6 16" id="KW-0479">Metal-binding</keyword>
<evidence type="ECO:0000259" key="17">
    <source>
        <dbReference type="Pfam" id="PF01930"/>
    </source>
</evidence>
<evidence type="ECO:0000256" key="12">
    <source>
        <dbReference type="ARBA" id="ARBA00023004"/>
    </source>
</evidence>
<keyword evidence="10 16" id="KW-0269">Exonuclease</keyword>
<evidence type="ECO:0000256" key="16">
    <source>
        <dbReference type="RuleBase" id="RU365022"/>
    </source>
</evidence>
<dbReference type="Gene3D" id="3.90.320.10">
    <property type="match status" value="1"/>
</dbReference>
<comment type="similarity">
    <text evidence="2 16">Belongs to the CRISPR-associated exonuclease Cas4 family.</text>
</comment>
<dbReference type="Proteomes" id="UP000181884">
    <property type="component" value="Unassembled WGS sequence"/>
</dbReference>
<comment type="caution">
    <text evidence="18">The sequence shown here is derived from an EMBL/GenBank/DDBJ whole genome shotgun (WGS) entry which is preliminary data.</text>
</comment>
<keyword evidence="13 16" id="KW-0411">Iron-sulfur</keyword>
<keyword evidence="9" id="KW-0347">Helicase</keyword>
<keyword evidence="12 16" id="KW-0408">Iron</keyword>
<evidence type="ECO:0000256" key="4">
    <source>
        <dbReference type="ARBA" id="ARBA00020049"/>
    </source>
</evidence>
<evidence type="ECO:0000313" key="19">
    <source>
        <dbReference type="Proteomes" id="UP000181884"/>
    </source>
</evidence>
<gene>
    <name evidence="18" type="ORF">RU97_GL000666</name>
</gene>
<dbReference type="NCBIfam" id="TIGR00372">
    <property type="entry name" value="cas4"/>
    <property type="match status" value="1"/>
</dbReference>
<evidence type="ECO:0000256" key="10">
    <source>
        <dbReference type="ARBA" id="ARBA00022839"/>
    </source>
</evidence>
<dbReference type="InterPro" id="IPR013343">
    <property type="entry name" value="CRISPR-assoc_prot_Cas4"/>
</dbReference>
<dbReference type="EC" id="3.1.12.1" evidence="3 16"/>
<comment type="cofactor">
    <cofactor evidence="16">
        <name>Mg(2+)</name>
        <dbReference type="ChEBI" id="CHEBI:18420"/>
    </cofactor>
    <cofactor evidence="16">
        <name>Mn(2+)</name>
        <dbReference type="ChEBI" id="CHEBI:29035"/>
    </cofactor>
    <text evidence="16">Mg(2+) or Mn(2+) required for ssDNA cleavage activity.</text>
</comment>
<evidence type="ECO:0000256" key="3">
    <source>
        <dbReference type="ARBA" id="ARBA00012768"/>
    </source>
</evidence>
<evidence type="ECO:0000256" key="7">
    <source>
        <dbReference type="ARBA" id="ARBA00022741"/>
    </source>
</evidence>
<evidence type="ECO:0000256" key="14">
    <source>
        <dbReference type="ARBA" id="ARBA00023118"/>
    </source>
</evidence>
<evidence type="ECO:0000256" key="8">
    <source>
        <dbReference type="ARBA" id="ARBA00022801"/>
    </source>
</evidence>
<keyword evidence="14 16" id="KW-0051">Antiviral defense</keyword>
<reference evidence="18 19" key="1">
    <citation type="submission" date="2014-12" db="EMBL/GenBank/DDBJ databases">
        <title>Draft genome sequences of 29 type strains of Enterococci.</title>
        <authorList>
            <person name="Zhong Z."/>
            <person name="Sun Z."/>
            <person name="Liu W."/>
            <person name="Zhang W."/>
            <person name="Zhang H."/>
        </authorList>
    </citation>
    <scope>NUCLEOTIDE SEQUENCE [LARGE SCALE GENOMIC DNA]</scope>
    <source>
        <strain evidence="18 19">DSM 17029</strain>
    </source>
</reference>
<comment type="function">
    <text evidence="16">CRISPR (clustered regularly interspaced short palindromic repeat) is an adaptive immune system that provides protection against mobile genetic elements (viruses, transposable elements and conjugative plasmids). CRISPR clusters contain sequences complementary to antecedent mobile elements and target invading nucleic acids. CRISPR clusters are transcribed and processed into CRISPR RNA (crRNA).</text>
</comment>
<evidence type="ECO:0000256" key="5">
    <source>
        <dbReference type="ARBA" id="ARBA00022722"/>
    </source>
</evidence>
<dbReference type="Pfam" id="PF01930">
    <property type="entry name" value="Cas_Cas4"/>
    <property type="match status" value="1"/>
</dbReference>